<evidence type="ECO:0000313" key="4">
    <source>
        <dbReference type="Proteomes" id="UP001551210"/>
    </source>
</evidence>
<dbReference type="InterPro" id="IPR002575">
    <property type="entry name" value="Aminoglycoside_PTrfase"/>
</dbReference>
<dbReference type="Proteomes" id="UP001551210">
    <property type="component" value="Unassembled WGS sequence"/>
</dbReference>
<evidence type="ECO:0000259" key="2">
    <source>
        <dbReference type="Pfam" id="PF01636"/>
    </source>
</evidence>
<keyword evidence="4" id="KW-1185">Reference proteome</keyword>
<feature type="region of interest" description="Disordered" evidence="1">
    <location>
        <begin position="443"/>
        <end position="463"/>
    </location>
</feature>
<dbReference type="RefSeq" id="WP_359205477.1">
    <property type="nucleotide sequence ID" value="NZ_JBEZAM010000006.1"/>
</dbReference>
<proteinExistence type="predicted"/>
<name>A0ABV3CS84_STREX</name>
<feature type="domain" description="Aminoglycoside phosphotransferase" evidence="2">
    <location>
        <begin position="264"/>
        <end position="347"/>
    </location>
</feature>
<dbReference type="Gene3D" id="3.90.1200.10">
    <property type="match status" value="1"/>
</dbReference>
<dbReference type="Pfam" id="PF01636">
    <property type="entry name" value="APH"/>
    <property type="match status" value="1"/>
</dbReference>
<evidence type="ECO:0000256" key="1">
    <source>
        <dbReference type="SAM" id="MobiDB-lite"/>
    </source>
</evidence>
<evidence type="ECO:0000313" key="3">
    <source>
        <dbReference type="EMBL" id="MEU7293072.1"/>
    </source>
</evidence>
<dbReference type="EMBL" id="JBEZAM010000006">
    <property type="protein sequence ID" value="MEU7293072.1"/>
    <property type="molecule type" value="Genomic_DNA"/>
</dbReference>
<protein>
    <submittedName>
        <fullName evidence="3">Phosphotransferase</fullName>
    </submittedName>
</protein>
<gene>
    <name evidence="3" type="ORF">AB0A76_07690</name>
</gene>
<reference evidence="3 4" key="1">
    <citation type="submission" date="2024-06" db="EMBL/GenBank/DDBJ databases">
        <title>The Natural Products Discovery Center: Release of the First 8490 Sequenced Strains for Exploring Actinobacteria Biosynthetic Diversity.</title>
        <authorList>
            <person name="Kalkreuter E."/>
            <person name="Kautsar S.A."/>
            <person name="Yang D."/>
            <person name="Bader C.D."/>
            <person name="Teijaro C.N."/>
            <person name="Fluegel L."/>
            <person name="Davis C.M."/>
            <person name="Simpson J.R."/>
            <person name="Lauterbach L."/>
            <person name="Steele A.D."/>
            <person name="Gui C."/>
            <person name="Meng S."/>
            <person name="Li G."/>
            <person name="Viehrig K."/>
            <person name="Ye F."/>
            <person name="Su P."/>
            <person name="Kiefer A.F."/>
            <person name="Nichols A."/>
            <person name="Cepeda A.J."/>
            <person name="Yan W."/>
            <person name="Fan B."/>
            <person name="Jiang Y."/>
            <person name="Adhikari A."/>
            <person name="Zheng C.-J."/>
            <person name="Schuster L."/>
            <person name="Cowan T.M."/>
            <person name="Smanski M.J."/>
            <person name="Chevrette M.G."/>
            <person name="De Carvalho L.P.S."/>
            <person name="Shen B."/>
        </authorList>
    </citation>
    <scope>NUCLEOTIDE SEQUENCE [LARGE SCALE GENOMIC DNA]</scope>
    <source>
        <strain evidence="3 4">NPDC045705</strain>
    </source>
</reference>
<accession>A0ABV3CS84</accession>
<comment type="caution">
    <text evidence="3">The sequence shown here is derived from an EMBL/GenBank/DDBJ whole genome shotgun (WGS) entry which is preliminary data.</text>
</comment>
<organism evidence="3 4">
    <name type="scientific">Streptomyces exfoliatus</name>
    <name type="common">Streptomyces hydrogenans</name>
    <dbReference type="NCBI Taxonomy" id="1905"/>
    <lineage>
        <taxon>Bacteria</taxon>
        <taxon>Bacillati</taxon>
        <taxon>Actinomycetota</taxon>
        <taxon>Actinomycetes</taxon>
        <taxon>Kitasatosporales</taxon>
        <taxon>Streptomycetaceae</taxon>
        <taxon>Streptomyces</taxon>
    </lineage>
</organism>
<sequence>MTSDTQLHELLRGAAWLPEDVRRADRYAPIDEAPLGSGTTLFLVSVVGGPAHGRLLFAPAHRDATGRLTDAQGSRAFDLACVRLMAAGGRIPTARGGHVEFRGDGTAARAVSPLPFAQGWSSNSLSLLDIDGRPHLHKAYRTLGAEVREPELLRLMHGSGHTPRWFGDYGYVPPGGAERLALGVVYTYTPGSGIDTPLRANLRALWPRLTGTQEPGRIGGTGGSDGLDGLVREHLAPLAGPLRTARSFLGGFHEELRTRLGRGTPPPDYPVEHALRAAETRYRALAERARDGVQLPPAALEKAFGALASEIELLRTAFDTTGTHPAGPCHGDLHLSHLLWDPPRLIDISTPGTGPDEPGWAEQSPLQDLVALGRALEYFSADEAAYESARLLGVDSTETMLASLDGGAGMPPRERSVLLLVFEAADRWRRHVAGLLLTRDGVDGTGGSERADGPDEALAGPGRALTDEPLRRLLYLRRLLHELDYNFAHARPYHAAIDLRHAMALGLPSPLPLTLTTRT</sequence>